<dbReference type="PANTHER" id="PTHR39338">
    <property type="entry name" value="BLL5662 PROTEIN-RELATED"/>
    <property type="match status" value="1"/>
</dbReference>
<dbReference type="Proteomes" id="UP001320148">
    <property type="component" value="Chromosome"/>
</dbReference>
<evidence type="ECO:0008006" key="3">
    <source>
        <dbReference type="Google" id="ProtNLM"/>
    </source>
</evidence>
<evidence type="ECO:0000313" key="2">
    <source>
        <dbReference type="Proteomes" id="UP001320148"/>
    </source>
</evidence>
<proteinExistence type="predicted"/>
<gene>
    <name evidence="1" type="ORF">DSLASN_32820</name>
</gene>
<name>A0ABM7PJA8_9BACT</name>
<protein>
    <recommendedName>
        <fullName evidence="3">VWA containing CoxE family protein</fullName>
    </recommendedName>
</protein>
<reference evidence="1 2" key="1">
    <citation type="submission" date="2021-02" db="EMBL/GenBank/DDBJ databases">
        <title>Complete genome of Desulfoluna sp. strain ASN36.</title>
        <authorList>
            <person name="Takahashi A."/>
            <person name="Kojima H."/>
            <person name="Fukui M."/>
        </authorList>
    </citation>
    <scope>NUCLEOTIDE SEQUENCE [LARGE SCALE GENOMIC DNA]</scope>
    <source>
        <strain evidence="1 2">ASN36</strain>
    </source>
</reference>
<accession>A0ABM7PJA8</accession>
<keyword evidence="2" id="KW-1185">Reference proteome</keyword>
<sequence>MFIDFFYKLKEVGVPVSPTSFLRLQKALSSGLVNSVDDFYTAARTILIKSERYFDIYDQVFAWYFKGVEIPDDESLELDEIAKAMLDKWLQNPKEMAEALGMDEKELSKYTPDELIDYFKKRLQDQKERHDGGNKWIGTGGYSPVGHSGYHPGGMRVGGESRSKSAVKVAGERRYKDYSGQGPLTQAHIGEALKRLRNLTPAGPKDKINVDKSIYQTMKNGGEIELVFDQSLRDRLKVVLMIDNGGWSMEPYVHVVQTLFDYARAQFKDVKTYFFHNTIYDTVWLDSSRYRQPKRIDDFAKIDPDTRLIILGDASMAPYELLSRDGSIYVQDRSGKPSIERLRFLSETFAHCVWLNPVQAHMWSYTRTIQAIGQIFPMFELSLDGLEDAVTHLMEK</sequence>
<evidence type="ECO:0000313" key="1">
    <source>
        <dbReference type="EMBL" id="BCS97650.1"/>
    </source>
</evidence>
<dbReference type="RefSeq" id="WP_236889055.1">
    <property type="nucleotide sequence ID" value="NZ_AP024488.1"/>
</dbReference>
<organism evidence="1 2">
    <name type="scientific">Desulfoluna limicola</name>
    <dbReference type="NCBI Taxonomy" id="2810562"/>
    <lineage>
        <taxon>Bacteria</taxon>
        <taxon>Pseudomonadati</taxon>
        <taxon>Thermodesulfobacteriota</taxon>
        <taxon>Desulfobacteria</taxon>
        <taxon>Desulfobacterales</taxon>
        <taxon>Desulfolunaceae</taxon>
        <taxon>Desulfoluna</taxon>
    </lineage>
</organism>
<dbReference type="EMBL" id="AP024488">
    <property type="protein sequence ID" value="BCS97650.1"/>
    <property type="molecule type" value="Genomic_DNA"/>
</dbReference>
<dbReference type="PANTHER" id="PTHR39338:SF7">
    <property type="entry name" value="BLL6692 PROTEIN"/>
    <property type="match status" value="1"/>
</dbReference>